<dbReference type="GO" id="GO:0035267">
    <property type="term" value="C:NuA4 histone acetyltransferase complex"/>
    <property type="evidence" value="ECO:0007669"/>
    <property type="project" value="TreeGrafter"/>
</dbReference>
<name>A0AAD5GSG5_AMBAR</name>
<evidence type="ECO:0000256" key="5">
    <source>
        <dbReference type="ARBA" id="ARBA00023163"/>
    </source>
</evidence>
<keyword evidence="5" id="KW-0804">Transcription</keyword>
<evidence type="ECO:0000256" key="2">
    <source>
        <dbReference type="ARBA" id="ARBA00007117"/>
    </source>
</evidence>
<reference evidence="8" key="1">
    <citation type="submission" date="2022-06" db="EMBL/GenBank/DDBJ databases">
        <title>Uncovering the hologenomic basis of an extraordinary plant invasion.</title>
        <authorList>
            <person name="Bieker V.C."/>
            <person name="Martin M.D."/>
            <person name="Gilbert T."/>
            <person name="Hodgins K."/>
            <person name="Battlay P."/>
            <person name="Petersen B."/>
            <person name="Wilson J."/>
        </authorList>
    </citation>
    <scope>NUCLEOTIDE SEQUENCE</scope>
    <source>
        <strain evidence="8">AA19_3_7</strain>
        <tissue evidence="8">Leaf</tissue>
    </source>
</reference>
<feature type="non-terminal residue" evidence="8">
    <location>
        <position position="1"/>
    </location>
</feature>
<keyword evidence="6" id="KW-0539">Nucleus</keyword>
<dbReference type="PANTHER" id="PTHR13581:SF5">
    <property type="entry name" value="MRG_MORF4L-BINDING PROTEIN"/>
    <property type="match status" value="1"/>
</dbReference>
<accession>A0AAD5GSG5</accession>
<evidence type="ECO:0000256" key="6">
    <source>
        <dbReference type="ARBA" id="ARBA00023242"/>
    </source>
</evidence>
<keyword evidence="3" id="KW-0156">Chromatin regulator</keyword>
<keyword evidence="9" id="KW-1185">Reference proteome</keyword>
<comment type="caution">
    <text evidence="8">The sequence shown here is derived from an EMBL/GenBank/DDBJ whole genome shotgun (WGS) entry which is preliminary data.</text>
</comment>
<comment type="subcellular location">
    <subcellularLocation>
        <location evidence="1">Nucleus</location>
    </subcellularLocation>
</comment>
<dbReference type="Proteomes" id="UP001206925">
    <property type="component" value="Unassembled WGS sequence"/>
</dbReference>
<evidence type="ECO:0000256" key="4">
    <source>
        <dbReference type="ARBA" id="ARBA00023015"/>
    </source>
</evidence>
<gene>
    <name evidence="8" type="ORF">M8C21_023493</name>
</gene>
<organism evidence="8 9">
    <name type="scientific">Ambrosia artemisiifolia</name>
    <name type="common">Common ragweed</name>
    <dbReference type="NCBI Taxonomy" id="4212"/>
    <lineage>
        <taxon>Eukaryota</taxon>
        <taxon>Viridiplantae</taxon>
        <taxon>Streptophyta</taxon>
        <taxon>Embryophyta</taxon>
        <taxon>Tracheophyta</taxon>
        <taxon>Spermatophyta</taxon>
        <taxon>Magnoliopsida</taxon>
        <taxon>eudicotyledons</taxon>
        <taxon>Gunneridae</taxon>
        <taxon>Pentapetalae</taxon>
        <taxon>asterids</taxon>
        <taxon>campanulids</taxon>
        <taxon>Asterales</taxon>
        <taxon>Asteraceae</taxon>
        <taxon>Asteroideae</taxon>
        <taxon>Heliantheae alliance</taxon>
        <taxon>Heliantheae</taxon>
        <taxon>Ambrosia</taxon>
    </lineage>
</organism>
<proteinExistence type="inferred from homology"/>
<protein>
    <submittedName>
        <fullName evidence="8">Uncharacterized protein</fullName>
    </submittedName>
</protein>
<dbReference type="AlphaFoldDB" id="A0AAD5GSG5"/>
<evidence type="ECO:0000256" key="7">
    <source>
        <dbReference type="SAM" id="MobiDB-lite"/>
    </source>
</evidence>
<dbReference type="EMBL" id="JAMZMK010005860">
    <property type="protein sequence ID" value="KAI7751659.1"/>
    <property type="molecule type" value="Genomic_DNA"/>
</dbReference>
<dbReference type="Pfam" id="PF07904">
    <property type="entry name" value="Eaf7"/>
    <property type="match status" value="1"/>
</dbReference>
<dbReference type="InterPro" id="IPR012423">
    <property type="entry name" value="Eaf7/MRGBP"/>
</dbReference>
<evidence type="ECO:0000256" key="3">
    <source>
        <dbReference type="ARBA" id="ARBA00022853"/>
    </source>
</evidence>
<keyword evidence="4" id="KW-0805">Transcription regulation</keyword>
<evidence type="ECO:0000256" key="1">
    <source>
        <dbReference type="ARBA" id="ARBA00004123"/>
    </source>
</evidence>
<dbReference type="GO" id="GO:0006357">
    <property type="term" value="P:regulation of transcription by RNA polymerase II"/>
    <property type="evidence" value="ECO:0007669"/>
    <property type="project" value="TreeGrafter"/>
</dbReference>
<evidence type="ECO:0000313" key="9">
    <source>
        <dbReference type="Proteomes" id="UP001206925"/>
    </source>
</evidence>
<evidence type="ECO:0000313" key="8">
    <source>
        <dbReference type="EMBL" id="KAI7751659.1"/>
    </source>
</evidence>
<dbReference type="GO" id="GO:0006325">
    <property type="term" value="P:chromatin organization"/>
    <property type="evidence" value="ECO:0007669"/>
    <property type="project" value="UniProtKB-KW"/>
</dbReference>
<comment type="similarity">
    <text evidence="2">Belongs to the EAF7 family.</text>
</comment>
<dbReference type="PANTHER" id="PTHR13581">
    <property type="entry name" value="MRG-BINDING PROTEIN"/>
    <property type="match status" value="1"/>
</dbReference>
<dbReference type="GO" id="GO:0005634">
    <property type="term" value="C:nucleus"/>
    <property type="evidence" value="ECO:0007669"/>
    <property type="project" value="UniProtKB-SubCell"/>
</dbReference>
<sequence length="307" mass="34272">MMNGGVNKKNGGKDEEQDGLSVHSPCKPPNSSASSLRKEQSQVEMELKLLEALEIYPPVKLKGIHRHFVLYGLTEYMRRSFNRQFTASDVLQMLDRFYNLEMLKADDEESKILNQAHSISALPFLCLESIAVTSTSFNAVDGAHGHRTVYIHHMPPPNLRIRVSTPVRYRLYHTQIDCVVDFVTEEGRSVNQTSKNRLVLCAVMCNGSEDGYSRIGLGCGFHGMTDAGLIGDEDRVSRVVCVRRTLLYNFVSLDAMMNSMPFRIINDDSMPRTGDGPSFQLSVQNLFTKKKSTTDDDGGGNNGVANR</sequence>
<feature type="region of interest" description="Disordered" evidence="7">
    <location>
        <begin position="1"/>
        <end position="39"/>
    </location>
</feature>